<gene>
    <name evidence="4" type="ORF">EV674_10167</name>
</gene>
<name>A0A4R2NGS9_9BURK</name>
<dbReference type="InterPro" id="IPR039013">
    <property type="entry name" value="YgiF"/>
</dbReference>
<dbReference type="Pfam" id="PF01928">
    <property type="entry name" value="CYTH"/>
    <property type="match status" value="1"/>
</dbReference>
<dbReference type="InterPro" id="IPR007899">
    <property type="entry name" value="CHAD_dom"/>
</dbReference>
<dbReference type="SMART" id="SM01118">
    <property type="entry name" value="CYTH"/>
    <property type="match status" value="1"/>
</dbReference>
<evidence type="ECO:0000259" key="3">
    <source>
        <dbReference type="PROSITE" id="PS51708"/>
    </source>
</evidence>
<proteinExistence type="predicted"/>
<dbReference type="InterPro" id="IPR023577">
    <property type="entry name" value="CYTH_domain"/>
</dbReference>
<dbReference type="PROSITE" id="PS51708">
    <property type="entry name" value="CHAD"/>
    <property type="match status" value="1"/>
</dbReference>
<dbReference type="EMBL" id="SLXH01000001">
    <property type="protein sequence ID" value="TCP20418.1"/>
    <property type="molecule type" value="Genomic_DNA"/>
</dbReference>
<dbReference type="OrthoDB" id="3034217at2"/>
<evidence type="ECO:0000256" key="1">
    <source>
        <dbReference type="SAM" id="MobiDB-lite"/>
    </source>
</evidence>
<dbReference type="PANTHER" id="PTHR39569:SF1">
    <property type="entry name" value="INORGANIC TRIPHOSPHATASE"/>
    <property type="match status" value="1"/>
</dbReference>
<protein>
    <submittedName>
        <fullName evidence="4">Adenylate cyclase</fullName>
    </submittedName>
</protein>
<dbReference type="RefSeq" id="WP_119012375.1">
    <property type="nucleotide sequence ID" value="NZ_QXNC01000005.1"/>
</dbReference>
<dbReference type="InterPro" id="IPR033469">
    <property type="entry name" value="CYTH-like_dom_sf"/>
</dbReference>
<dbReference type="PROSITE" id="PS51707">
    <property type="entry name" value="CYTH"/>
    <property type="match status" value="1"/>
</dbReference>
<feature type="region of interest" description="Disordered" evidence="1">
    <location>
        <begin position="1"/>
        <end position="30"/>
    </location>
</feature>
<dbReference type="Gene3D" id="2.40.320.10">
    <property type="entry name" value="Hypothetical Protein Pfu-838710-001"/>
    <property type="match status" value="1"/>
</dbReference>
<dbReference type="GO" id="GO:0046872">
    <property type="term" value="F:metal ion binding"/>
    <property type="evidence" value="ECO:0007669"/>
    <property type="project" value="TreeGrafter"/>
</dbReference>
<organism evidence="4 5">
    <name type="scientific">Simplicispira metamorpha</name>
    <dbReference type="NCBI Taxonomy" id="80881"/>
    <lineage>
        <taxon>Bacteria</taxon>
        <taxon>Pseudomonadati</taxon>
        <taxon>Pseudomonadota</taxon>
        <taxon>Betaproteobacteria</taxon>
        <taxon>Burkholderiales</taxon>
        <taxon>Comamonadaceae</taxon>
        <taxon>Simplicispira</taxon>
    </lineage>
</organism>
<evidence type="ECO:0000313" key="5">
    <source>
        <dbReference type="Proteomes" id="UP000295182"/>
    </source>
</evidence>
<keyword evidence="5" id="KW-1185">Reference proteome</keyword>
<dbReference type="AlphaFoldDB" id="A0A4R2NGS9"/>
<dbReference type="PANTHER" id="PTHR39569">
    <property type="entry name" value="INORGANIC TRIPHOSPHATASE"/>
    <property type="match status" value="1"/>
</dbReference>
<dbReference type="InterPro" id="IPR038186">
    <property type="entry name" value="CHAD_dom_sf"/>
</dbReference>
<reference evidence="4 5" key="1">
    <citation type="submission" date="2019-03" db="EMBL/GenBank/DDBJ databases">
        <title>Genomic Encyclopedia of Type Strains, Phase IV (KMG-IV): sequencing the most valuable type-strain genomes for metagenomic binning, comparative biology and taxonomic classification.</title>
        <authorList>
            <person name="Goeker M."/>
        </authorList>
    </citation>
    <scope>NUCLEOTIDE SEQUENCE [LARGE SCALE GENOMIC DNA]</scope>
    <source>
        <strain evidence="4 5">DSM 1837</strain>
    </source>
</reference>
<dbReference type="CDD" id="cd07756">
    <property type="entry name" value="CYTH-like_Pase_CHAD"/>
    <property type="match status" value="1"/>
</dbReference>
<evidence type="ECO:0000259" key="2">
    <source>
        <dbReference type="PROSITE" id="PS51707"/>
    </source>
</evidence>
<comment type="caution">
    <text evidence="4">The sequence shown here is derived from an EMBL/GenBank/DDBJ whole genome shotgun (WGS) entry which is preliminary data.</text>
</comment>
<dbReference type="SMART" id="SM00880">
    <property type="entry name" value="CHAD"/>
    <property type="match status" value="1"/>
</dbReference>
<dbReference type="GO" id="GO:0050355">
    <property type="term" value="F:inorganic triphosphate phosphatase activity"/>
    <property type="evidence" value="ECO:0007669"/>
    <property type="project" value="InterPro"/>
</dbReference>
<dbReference type="Proteomes" id="UP000295182">
    <property type="component" value="Unassembled WGS sequence"/>
</dbReference>
<dbReference type="Pfam" id="PF05235">
    <property type="entry name" value="CHAD"/>
    <property type="match status" value="1"/>
</dbReference>
<accession>A0A4R2NGS9</accession>
<feature type="domain" description="CYTH" evidence="2">
    <location>
        <begin position="29"/>
        <end position="240"/>
    </location>
</feature>
<feature type="domain" description="CHAD" evidence="3">
    <location>
        <begin position="255"/>
        <end position="528"/>
    </location>
</feature>
<dbReference type="Gene3D" id="1.40.20.10">
    <property type="entry name" value="CHAD domain"/>
    <property type="match status" value="1"/>
</dbReference>
<sequence>MARTLGQPLVQPGQRPAKKRQRTAAPAGATETEIKLALPGAQGVSPDALAAQLARVPALARRKAVRQQVYSVYYDTPDQQLRRQRVALRLRRVGSEQPLQWLQTLKTAGRSDSALSQRGEWEMPVPGPALALELLHDSPWPGMDPDGTLAPALAPCFVTDFERTVWRVTARDGSEIEVALDVGTITAGHRSAPLCELELELVAGPPGALFSLARRIARTVAVLPLAASKAQRGYALGQADTPMAVQAQPPVLSRDASLQTMARSLLGEALQQFTANLHTLLGADGPELVHQARVGWRRFRSLWRLLRPALPGVPCPALPALQPLLDSLGALRDVDVAATQTLPLWTERYVAGDASRAPAWQALQTALLDAAQQQRTAVRQTLAQPAVGAALLELSQWLESLETAALAPAVVACGGKRPAVRWLRRRVQRLLHRLERTWADAKHLPGAASPDAEGLHRVRILSKRLRYSTQALSPLLPRRLQRQHDVAQQWQTQLGTARDVAQASVLAARWGAAPEVVGFLRGAAAAVA</sequence>
<evidence type="ECO:0000313" key="4">
    <source>
        <dbReference type="EMBL" id="TCP20418.1"/>
    </source>
</evidence>
<dbReference type="SUPFAM" id="SSF55154">
    <property type="entry name" value="CYTH-like phosphatases"/>
    <property type="match status" value="1"/>
</dbReference>